<dbReference type="InterPro" id="IPR044890">
    <property type="entry name" value="TMEM14_sf"/>
</dbReference>
<accession>A0A9W4WPY3</accession>
<feature type="transmembrane region" description="Helical" evidence="6">
    <location>
        <begin position="56"/>
        <end position="73"/>
    </location>
</feature>
<dbReference type="Proteomes" id="UP001153678">
    <property type="component" value="Unassembled WGS sequence"/>
</dbReference>
<keyword evidence="3 6" id="KW-0812">Transmembrane</keyword>
<comment type="subcellular location">
    <subcellularLocation>
        <location evidence="1">Membrane</location>
    </subcellularLocation>
</comment>
<sequence length="88" mass="9178">MTDFIGYTYAFTVALGGVIGFLKAGSMVSLMAGLSFGGLAAYAANRVSTNPKSTGLALVVSLTLFIVMGVRFYKSGKFMPAGLVTIIR</sequence>
<comment type="caution">
    <text evidence="7">The sequence shown here is derived from an EMBL/GenBank/DDBJ whole genome shotgun (WGS) entry which is preliminary data.</text>
</comment>
<keyword evidence="4 6" id="KW-1133">Transmembrane helix</keyword>
<name>A0A9W4WPY3_9GLOM</name>
<evidence type="ECO:0000313" key="7">
    <source>
        <dbReference type="EMBL" id="CAI2178254.1"/>
    </source>
</evidence>
<evidence type="ECO:0000256" key="5">
    <source>
        <dbReference type="ARBA" id="ARBA00023136"/>
    </source>
</evidence>
<dbReference type="EMBL" id="CAMKVN010001825">
    <property type="protein sequence ID" value="CAI2178254.1"/>
    <property type="molecule type" value="Genomic_DNA"/>
</dbReference>
<evidence type="ECO:0000313" key="8">
    <source>
        <dbReference type="Proteomes" id="UP001153678"/>
    </source>
</evidence>
<organism evidence="7 8">
    <name type="scientific">Funneliformis geosporum</name>
    <dbReference type="NCBI Taxonomy" id="1117311"/>
    <lineage>
        <taxon>Eukaryota</taxon>
        <taxon>Fungi</taxon>
        <taxon>Fungi incertae sedis</taxon>
        <taxon>Mucoromycota</taxon>
        <taxon>Glomeromycotina</taxon>
        <taxon>Glomeromycetes</taxon>
        <taxon>Glomerales</taxon>
        <taxon>Glomeraceae</taxon>
        <taxon>Funneliformis</taxon>
    </lineage>
</organism>
<keyword evidence="5 6" id="KW-0472">Membrane</keyword>
<comment type="similarity">
    <text evidence="2">Belongs to the TMEM14 family.</text>
</comment>
<reference evidence="7" key="1">
    <citation type="submission" date="2022-08" db="EMBL/GenBank/DDBJ databases">
        <authorList>
            <person name="Kallberg Y."/>
            <person name="Tangrot J."/>
            <person name="Rosling A."/>
        </authorList>
    </citation>
    <scope>NUCLEOTIDE SEQUENCE</scope>
    <source>
        <strain evidence="7">Wild A</strain>
    </source>
</reference>
<dbReference type="InterPro" id="IPR005349">
    <property type="entry name" value="TMEM14"/>
</dbReference>
<protein>
    <submittedName>
        <fullName evidence="7">13576_t:CDS:1</fullName>
    </submittedName>
</protein>
<evidence type="ECO:0000256" key="4">
    <source>
        <dbReference type="ARBA" id="ARBA00022989"/>
    </source>
</evidence>
<dbReference type="Gene3D" id="1.10.10.1740">
    <property type="entry name" value="Transmembrane protein 14-like"/>
    <property type="match status" value="1"/>
</dbReference>
<evidence type="ECO:0000256" key="6">
    <source>
        <dbReference type="SAM" id="Phobius"/>
    </source>
</evidence>
<dbReference type="GO" id="GO:0070453">
    <property type="term" value="P:regulation of heme biosynthetic process"/>
    <property type="evidence" value="ECO:0007669"/>
    <property type="project" value="TreeGrafter"/>
</dbReference>
<evidence type="ECO:0000256" key="3">
    <source>
        <dbReference type="ARBA" id="ARBA00022692"/>
    </source>
</evidence>
<feature type="transmembrane region" description="Helical" evidence="6">
    <location>
        <begin position="27"/>
        <end position="44"/>
    </location>
</feature>
<feature type="transmembrane region" description="Helical" evidence="6">
    <location>
        <begin position="6"/>
        <end position="22"/>
    </location>
</feature>
<dbReference type="PANTHER" id="PTHR12668:SF43">
    <property type="entry name" value="TRANSMEMBRANE PROTEIN 14 HOMOLOG"/>
    <property type="match status" value="1"/>
</dbReference>
<keyword evidence="8" id="KW-1185">Reference proteome</keyword>
<dbReference type="AlphaFoldDB" id="A0A9W4WPY3"/>
<proteinExistence type="inferred from homology"/>
<dbReference type="PANTHER" id="PTHR12668">
    <property type="entry name" value="TRANSMEMBRANE PROTEIN 14, 15"/>
    <property type="match status" value="1"/>
</dbReference>
<gene>
    <name evidence="7" type="ORF">FWILDA_LOCUS8493</name>
</gene>
<dbReference type="Pfam" id="PF03647">
    <property type="entry name" value="Tmemb_14"/>
    <property type="match status" value="1"/>
</dbReference>
<dbReference type="OrthoDB" id="5620at2759"/>
<evidence type="ECO:0000256" key="1">
    <source>
        <dbReference type="ARBA" id="ARBA00004370"/>
    </source>
</evidence>
<dbReference type="GO" id="GO:0031966">
    <property type="term" value="C:mitochondrial membrane"/>
    <property type="evidence" value="ECO:0007669"/>
    <property type="project" value="TreeGrafter"/>
</dbReference>
<evidence type="ECO:0000256" key="2">
    <source>
        <dbReference type="ARBA" id="ARBA00007590"/>
    </source>
</evidence>